<dbReference type="Proteomes" id="UP001162992">
    <property type="component" value="Chromosome 18"/>
</dbReference>
<keyword evidence="2" id="KW-1185">Reference proteome</keyword>
<name>A0ACC2B281_DIPCM</name>
<organism evidence="1 2">
    <name type="scientific">Diphasiastrum complanatum</name>
    <name type="common">Issler's clubmoss</name>
    <name type="synonym">Lycopodium complanatum</name>
    <dbReference type="NCBI Taxonomy" id="34168"/>
    <lineage>
        <taxon>Eukaryota</taxon>
        <taxon>Viridiplantae</taxon>
        <taxon>Streptophyta</taxon>
        <taxon>Embryophyta</taxon>
        <taxon>Tracheophyta</taxon>
        <taxon>Lycopodiopsida</taxon>
        <taxon>Lycopodiales</taxon>
        <taxon>Lycopodiaceae</taxon>
        <taxon>Lycopodioideae</taxon>
        <taxon>Diphasiastrum</taxon>
    </lineage>
</organism>
<protein>
    <submittedName>
        <fullName evidence="1">Uncharacterized protein</fullName>
    </submittedName>
</protein>
<proteinExistence type="predicted"/>
<evidence type="ECO:0000313" key="1">
    <source>
        <dbReference type="EMBL" id="KAJ7523933.1"/>
    </source>
</evidence>
<evidence type="ECO:0000313" key="2">
    <source>
        <dbReference type="Proteomes" id="UP001162992"/>
    </source>
</evidence>
<sequence length="504" mass="57003">MEGNRTPSNLKADDNKDRKSALGRFPSLPPEPSVNPFLKDAYQFTPLELLKTILMLPLFLIRILILVVVFLVGYASVACALIGVKDPLYKPFSTWRRALLWPTRFCARVALFALGYYWIEVKGRPASREQAPIIVSNHISFVDPVYVFYSHMPVIVSARENLSLPIVGVFLRALQIIPVDRTSSTSRHNAGSQVRQRAIDNRWPHIMLFPEGTTTNGKALISFKAGAFAPGLPVQPIVVQYPHARVSPAWVDIALPNLLFRLMTQFVNFMKVEYLEVVEPTIRELSHPSEYAHRVRKLMAQALNVVCTEHTFVDVKLSMDAKKYGQPAELSQVEFGIMEKLFHLNYETAHEYLARFSAMDITHSGVLHIDEFLQALGLPRTSYTEEVFHLFDKSDKGYINFREFVAGLAFISTHTAFADTVKAAFDACDADADGLLSKSEVEKSIRAFFPELPSFKVDSLFDALDMDHNGVISWQEFNDFLQRNPEYLLVTLSAYPDLLKLPNN</sequence>
<comment type="caution">
    <text evidence="1">The sequence shown here is derived from an EMBL/GenBank/DDBJ whole genome shotgun (WGS) entry which is preliminary data.</text>
</comment>
<reference evidence="2" key="1">
    <citation type="journal article" date="2024" name="Proc. Natl. Acad. Sci. U.S.A.">
        <title>Extraordinary preservation of gene collinearity over three hundred million years revealed in homosporous lycophytes.</title>
        <authorList>
            <person name="Li C."/>
            <person name="Wickell D."/>
            <person name="Kuo L.Y."/>
            <person name="Chen X."/>
            <person name="Nie B."/>
            <person name="Liao X."/>
            <person name="Peng D."/>
            <person name="Ji J."/>
            <person name="Jenkins J."/>
            <person name="Williams M."/>
            <person name="Shu S."/>
            <person name="Plott C."/>
            <person name="Barry K."/>
            <person name="Rajasekar S."/>
            <person name="Grimwood J."/>
            <person name="Han X."/>
            <person name="Sun S."/>
            <person name="Hou Z."/>
            <person name="He W."/>
            <person name="Dai G."/>
            <person name="Sun C."/>
            <person name="Schmutz J."/>
            <person name="Leebens-Mack J.H."/>
            <person name="Li F.W."/>
            <person name="Wang L."/>
        </authorList>
    </citation>
    <scope>NUCLEOTIDE SEQUENCE [LARGE SCALE GENOMIC DNA]</scope>
    <source>
        <strain evidence="2">cv. PW_Plant_1</strain>
    </source>
</reference>
<gene>
    <name evidence="1" type="ORF">O6H91_18G069100</name>
</gene>
<dbReference type="EMBL" id="CM055109">
    <property type="protein sequence ID" value="KAJ7523933.1"/>
    <property type="molecule type" value="Genomic_DNA"/>
</dbReference>
<accession>A0ACC2B281</accession>